<feature type="compositionally biased region" description="Basic and acidic residues" evidence="7">
    <location>
        <begin position="373"/>
        <end position="383"/>
    </location>
</feature>
<evidence type="ECO:0000256" key="6">
    <source>
        <dbReference type="ARBA" id="ARBA00072096"/>
    </source>
</evidence>
<dbReference type="PROSITE" id="PS50054">
    <property type="entry name" value="TYR_PHOSPHATASE_DUAL"/>
    <property type="match status" value="1"/>
</dbReference>
<evidence type="ECO:0000256" key="4">
    <source>
        <dbReference type="ARBA" id="ARBA00056295"/>
    </source>
</evidence>
<keyword evidence="3" id="KW-0904">Protein phosphatase</keyword>
<gene>
    <name evidence="10" type="primary">PTPDC1</name>
</gene>
<dbReference type="GO" id="GO:0004725">
    <property type="term" value="F:protein tyrosine phosphatase activity"/>
    <property type="evidence" value="ECO:0007669"/>
    <property type="project" value="InterPro"/>
</dbReference>
<dbReference type="FunFam" id="3.90.190.10:FF:000027">
    <property type="entry name" value="Protein tyrosine phosphatase domain containing 1"/>
    <property type="match status" value="1"/>
</dbReference>
<dbReference type="InterPro" id="IPR003595">
    <property type="entry name" value="Tyr_Pase_cat"/>
</dbReference>
<dbReference type="SUPFAM" id="SSF52799">
    <property type="entry name" value="(Phosphotyrosine protein) phosphatases II"/>
    <property type="match status" value="1"/>
</dbReference>
<evidence type="ECO:0000256" key="2">
    <source>
        <dbReference type="ARBA" id="ARBA00022801"/>
    </source>
</evidence>
<feature type="region of interest" description="Disordered" evidence="7">
    <location>
        <begin position="373"/>
        <end position="392"/>
    </location>
</feature>
<feature type="compositionally biased region" description="Polar residues" evidence="7">
    <location>
        <begin position="527"/>
        <end position="543"/>
    </location>
</feature>
<proteinExistence type="inferred from homology"/>
<evidence type="ECO:0000256" key="5">
    <source>
        <dbReference type="ARBA" id="ARBA00060867"/>
    </source>
</evidence>
<evidence type="ECO:0000313" key="10">
    <source>
        <dbReference type="Ensembl" id="ENSNPEP00000007912.1"/>
    </source>
</evidence>
<organism evidence="10 11">
    <name type="scientific">Nothoprocta perdicaria</name>
    <name type="common">Chilean tinamou</name>
    <name type="synonym">Crypturus perdicarius</name>
    <dbReference type="NCBI Taxonomy" id="30464"/>
    <lineage>
        <taxon>Eukaryota</taxon>
        <taxon>Metazoa</taxon>
        <taxon>Chordata</taxon>
        <taxon>Craniata</taxon>
        <taxon>Vertebrata</taxon>
        <taxon>Euteleostomi</taxon>
        <taxon>Archelosauria</taxon>
        <taxon>Archosauria</taxon>
        <taxon>Dinosauria</taxon>
        <taxon>Saurischia</taxon>
        <taxon>Theropoda</taxon>
        <taxon>Coelurosauria</taxon>
        <taxon>Aves</taxon>
        <taxon>Palaeognathae</taxon>
        <taxon>Tinamiformes</taxon>
        <taxon>Tinamidae</taxon>
        <taxon>Nothoprocta</taxon>
    </lineage>
</organism>
<comment type="similarity">
    <text evidence="5">Belongs to the protein-tyrosine phosphatase family. Non-receptor class PTPDC1 subfamily.</text>
</comment>
<dbReference type="InterPro" id="IPR016130">
    <property type="entry name" value="Tyr_Pase_AS"/>
</dbReference>
<name>A0A8C7EBL6_NOTPE</name>
<feature type="domain" description="Tyrosine specific protein phosphatases" evidence="9">
    <location>
        <begin position="210"/>
        <end position="277"/>
    </location>
</feature>
<dbReference type="InterPro" id="IPR020422">
    <property type="entry name" value="TYR_PHOSPHATASE_DUAL_dom"/>
</dbReference>
<dbReference type="InterPro" id="IPR000340">
    <property type="entry name" value="Dual-sp_phosphatase_cat-dom"/>
</dbReference>
<sequence length="780" mass="88586">MQLFSSAVEHIFSNFFQGRRHSSSDPLLRLIQRRRSSAVEVLSSSTHRVMVAISSLSPEELNATFPEKKSKVLFIKTVAKYTKMGERLRHVIPGHMQCSMACGGRACKYENPARWSDEEQAIKGLYSSWITDNILATARPSTELIEKYNIIEQFESIKTIINLQRPGEHASCGNPLEQESGFTYLPETFMEAGIYFYNFGWKDYGVASLTTILDMVKVMTFALQEGRVAVHCHAGLGRTGVLIACYLVFATRMTADQAILFVRAKRPNSIQTRGQLLCIREFTQFLIPLRNVFACCEPRAHTVTLAQYLTRQRHLLHGYESRHLKHVPKLIHLVCKLLLDIAENRQVIEAELLDIADLSAEIEQTVSQLSSTHLDKELERQDSDTSESFSQTHSAAFEGQNALFSLAHAHDPLWRRRNAASLQPLTHMKRRLSYSESDLRTTEFLLDQRETVWTVPTQILLHSKLQQDSVDECSAAGGEKPTLELNKEVLVRNTCTFWSQGKFNLDGREDGCSLYHRRKPTKEVQRSRTFSSGLASLQNSREPGTSRHKFSKEAGRRAECESNMYKRRGYASQDSDSSSSSKASFYVGCESQASKDLSESIPHIVLQSELSLEARRVLAAKALANINEFLGEDEVKQKVEMWQKELNSQDGAWDKICSERDPFILCSLMWSWIEQLKEPVISKDDIDMLAKNCTEPQEALNLLRKEQCQTILCILNCVVNLQTLPADVEEALLARAIKAFTKTNFDSENGPYVYNTLKKVFKQTLEEKRRKVKEGTENPS</sequence>
<comment type="function">
    <text evidence="4">May play roles in cilia formation and/or maintenance.</text>
</comment>
<dbReference type="AlphaFoldDB" id="A0A8C7EBL6"/>
<evidence type="ECO:0000256" key="7">
    <source>
        <dbReference type="SAM" id="MobiDB-lite"/>
    </source>
</evidence>
<dbReference type="SMART" id="SM00404">
    <property type="entry name" value="PTPc_motif"/>
    <property type="match status" value="1"/>
</dbReference>
<dbReference type="Ensembl" id="ENSNPET00000008115.1">
    <property type="protein sequence ID" value="ENSNPEP00000007912.1"/>
    <property type="gene ID" value="ENSNPEG00000005942.1"/>
</dbReference>
<keyword evidence="1" id="KW-0970">Cilium biogenesis/degradation</keyword>
<accession>A0A8C7EBL6</accession>
<dbReference type="PROSITE" id="PS50056">
    <property type="entry name" value="TYR_PHOSPHATASE_2"/>
    <property type="match status" value="1"/>
</dbReference>
<reference evidence="10" key="1">
    <citation type="submission" date="2025-08" db="UniProtKB">
        <authorList>
            <consortium name="Ensembl"/>
        </authorList>
    </citation>
    <scope>IDENTIFICATION</scope>
</reference>
<reference evidence="10" key="2">
    <citation type="submission" date="2025-09" db="UniProtKB">
        <authorList>
            <consortium name="Ensembl"/>
        </authorList>
    </citation>
    <scope>IDENTIFICATION</scope>
</reference>
<dbReference type="Gene3D" id="3.90.190.10">
    <property type="entry name" value="Protein tyrosine phosphatase superfamily"/>
    <property type="match status" value="1"/>
</dbReference>
<dbReference type="Pfam" id="PF00782">
    <property type="entry name" value="DSPc"/>
    <property type="match status" value="1"/>
</dbReference>
<dbReference type="CDD" id="cd14506">
    <property type="entry name" value="PTP_PTPDC1"/>
    <property type="match status" value="1"/>
</dbReference>
<evidence type="ECO:0000313" key="11">
    <source>
        <dbReference type="Proteomes" id="UP000694420"/>
    </source>
</evidence>
<evidence type="ECO:0000259" key="9">
    <source>
        <dbReference type="PROSITE" id="PS50056"/>
    </source>
</evidence>
<evidence type="ECO:0000259" key="8">
    <source>
        <dbReference type="PROSITE" id="PS50054"/>
    </source>
</evidence>
<evidence type="ECO:0000256" key="1">
    <source>
        <dbReference type="ARBA" id="ARBA00022794"/>
    </source>
</evidence>
<dbReference type="PROSITE" id="PS00383">
    <property type="entry name" value="TYR_PHOSPHATASE_1"/>
    <property type="match status" value="1"/>
</dbReference>
<dbReference type="PANTHER" id="PTHR23339">
    <property type="entry name" value="TYROSINE SPECIFIC PROTEIN PHOSPHATASE AND DUAL SPECIFICITY PROTEIN PHOSPHATASE"/>
    <property type="match status" value="1"/>
</dbReference>
<keyword evidence="2" id="KW-0378">Hydrolase</keyword>
<dbReference type="InterPro" id="IPR050561">
    <property type="entry name" value="PTP"/>
</dbReference>
<dbReference type="SMART" id="SM00195">
    <property type="entry name" value="DSPc"/>
    <property type="match status" value="1"/>
</dbReference>
<protein>
    <recommendedName>
        <fullName evidence="6">Protein tyrosine phosphatase domain-containing protein 1</fullName>
    </recommendedName>
</protein>
<keyword evidence="11" id="KW-1185">Reference proteome</keyword>
<dbReference type="InterPro" id="IPR029021">
    <property type="entry name" value="Prot-tyrosine_phosphatase-like"/>
</dbReference>
<feature type="domain" description="Tyrosine-protein phosphatase" evidence="8">
    <location>
        <begin position="126"/>
        <end position="295"/>
    </location>
</feature>
<dbReference type="InterPro" id="IPR049573">
    <property type="entry name" value="PTPDC1_PTP"/>
</dbReference>
<evidence type="ECO:0000256" key="3">
    <source>
        <dbReference type="ARBA" id="ARBA00022912"/>
    </source>
</evidence>
<dbReference type="InterPro" id="IPR000387">
    <property type="entry name" value="Tyr_Pase_dom"/>
</dbReference>
<dbReference type="GO" id="GO:0060271">
    <property type="term" value="P:cilium assembly"/>
    <property type="evidence" value="ECO:0007669"/>
    <property type="project" value="InterPro"/>
</dbReference>
<dbReference type="Proteomes" id="UP000694420">
    <property type="component" value="Unplaced"/>
</dbReference>
<feature type="region of interest" description="Disordered" evidence="7">
    <location>
        <begin position="523"/>
        <end position="556"/>
    </location>
</feature>